<dbReference type="SFLD" id="SFLDG01140">
    <property type="entry name" value="C2.B:_Phosphomannomutase_and_P"/>
    <property type="match status" value="1"/>
</dbReference>
<gene>
    <name evidence="1" type="ORF">EBB54_21415</name>
</gene>
<dbReference type="NCBIfam" id="TIGR00099">
    <property type="entry name" value="Cof-subfamily"/>
    <property type="match status" value="1"/>
</dbReference>
<dbReference type="NCBIfam" id="TIGR01484">
    <property type="entry name" value="HAD-SF-IIB"/>
    <property type="match status" value="1"/>
</dbReference>
<protein>
    <submittedName>
        <fullName evidence="1">HAD family phosphatase</fullName>
    </submittedName>
</protein>
<dbReference type="InterPro" id="IPR006379">
    <property type="entry name" value="HAD-SF_hydro_IIB"/>
</dbReference>
<keyword evidence="2" id="KW-1185">Reference proteome</keyword>
<dbReference type="PANTHER" id="PTHR10000:SF55">
    <property type="entry name" value="5-AMINO-6-(5-PHOSPHO-D-RIBITYLAMINO)URACIL PHOSPHATASE YCSE"/>
    <property type="match status" value="1"/>
</dbReference>
<reference evidence="1" key="1">
    <citation type="submission" date="2018-10" db="EMBL/GenBank/DDBJ databases">
        <title>Schaedlerella arabinophila gen. nov. sp. nov., isolated from the mouse intestinal tract and comparative analysis with the genome of the closely related altered Schaedler flora strain ASF502.</title>
        <authorList>
            <person name="Miyake S."/>
            <person name="Soh M."/>
            <person name="Seedorf H."/>
        </authorList>
    </citation>
    <scope>NUCLEOTIDE SEQUENCE [LARGE SCALE GENOMIC DNA]</scope>
    <source>
        <strain evidence="1">DSM 106076</strain>
    </source>
</reference>
<proteinExistence type="predicted"/>
<evidence type="ECO:0000313" key="1">
    <source>
        <dbReference type="EMBL" id="RRK33625.1"/>
    </source>
</evidence>
<dbReference type="GO" id="GO:0005829">
    <property type="term" value="C:cytosol"/>
    <property type="evidence" value="ECO:0007669"/>
    <property type="project" value="TreeGrafter"/>
</dbReference>
<evidence type="ECO:0000313" key="2">
    <source>
        <dbReference type="Proteomes" id="UP000274920"/>
    </source>
</evidence>
<comment type="caution">
    <text evidence="1">The sequence shown here is derived from an EMBL/GenBank/DDBJ whole genome shotgun (WGS) entry which is preliminary data.</text>
</comment>
<dbReference type="RefSeq" id="WP_125128852.1">
    <property type="nucleotide sequence ID" value="NZ_RHJS01000002.1"/>
</dbReference>
<dbReference type="InterPro" id="IPR000150">
    <property type="entry name" value="Cof"/>
</dbReference>
<dbReference type="EMBL" id="RHJS01000002">
    <property type="protein sequence ID" value="RRK33625.1"/>
    <property type="molecule type" value="Genomic_DNA"/>
</dbReference>
<accession>A0A3R8JQ18</accession>
<dbReference type="SFLD" id="SFLDS00003">
    <property type="entry name" value="Haloacid_Dehalogenase"/>
    <property type="match status" value="1"/>
</dbReference>
<dbReference type="InterPro" id="IPR036412">
    <property type="entry name" value="HAD-like_sf"/>
</dbReference>
<dbReference type="SUPFAM" id="SSF56784">
    <property type="entry name" value="HAD-like"/>
    <property type="match status" value="1"/>
</dbReference>
<name>A0A3R8JQ18_9FIRM</name>
<dbReference type="GO" id="GO:0016791">
    <property type="term" value="F:phosphatase activity"/>
    <property type="evidence" value="ECO:0007669"/>
    <property type="project" value="TreeGrafter"/>
</dbReference>
<organism evidence="1 2">
    <name type="scientific">Schaedlerella arabinosiphila</name>
    <dbReference type="NCBI Taxonomy" id="2044587"/>
    <lineage>
        <taxon>Bacteria</taxon>
        <taxon>Bacillati</taxon>
        <taxon>Bacillota</taxon>
        <taxon>Clostridia</taxon>
        <taxon>Lachnospirales</taxon>
        <taxon>Lachnospiraceae</taxon>
        <taxon>Schaedlerella</taxon>
    </lineage>
</organism>
<dbReference type="InterPro" id="IPR023214">
    <property type="entry name" value="HAD_sf"/>
</dbReference>
<dbReference type="Gene3D" id="3.40.50.1000">
    <property type="entry name" value="HAD superfamily/HAD-like"/>
    <property type="match status" value="1"/>
</dbReference>
<dbReference type="Proteomes" id="UP000274920">
    <property type="component" value="Unassembled WGS sequence"/>
</dbReference>
<dbReference type="CDD" id="cd07516">
    <property type="entry name" value="HAD_Pase"/>
    <property type="match status" value="1"/>
</dbReference>
<sequence length="290" mass="32701">MIKVIASDMDGTLLGGDHRLAPRTARAIRSACDAGIRFIVATGRDLNGALQELDGMGLVCDYIVGSGAEVRDPQQKIVSRLQMDTGICGEIYDVLKNYPVSVIFMTGECDYSIGTPEKLEEDLRQNLQVFFSDLSMEEILETEMYRNMKKNTRLIRDFQELKDREISVYKIFVFCCDTEVLREIEQKLQKDERLAVASSYVNNLEITDARAQKGPVLKNYIESLGYTMEEVMAFGDSMNDYSMLSMDFGATVAMGNSEPEIIKAAKYMTKSNEEDGVAYAIEEMLRRRKG</sequence>
<dbReference type="PANTHER" id="PTHR10000">
    <property type="entry name" value="PHOSPHOSERINE PHOSPHATASE"/>
    <property type="match status" value="1"/>
</dbReference>
<dbReference type="Gene3D" id="3.30.1240.10">
    <property type="match status" value="1"/>
</dbReference>
<dbReference type="Pfam" id="PF08282">
    <property type="entry name" value="Hydrolase_3"/>
    <property type="match status" value="1"/>
</dbReference>
<dbReference type="AlphaFoldDB" id="A0A3R8JQ18"/>
<dbReference type="GO" id="GO:0000287">
    <property type="term" value="F:magnesium ion binding"/>
    <property type="evidence" value="ECO:0007669"/>
    <property type="project" value="TreeGrafter"/>
</dbReference>